<keyword evidence="5" id="KW-0067">ATP-binding</keyword>
<name>A0A6C0IVN6_9ZZZZ</name>
<dbReference type="PROSITE" id="PS01046">
    <property type="entry name" value="LON_SER"/>
    <property type="match status" value="1"/>
</dbReference>
<dbReference type="Pfam" id="PF22667">
    <property type="entry name" value="Lon_lid"/>
    <property type="match status" value="1"/>
</dbReference>
<evidence type="ECO:0000256" key="3">
    <source>
        <dbReference type="ARBA" id="ARBA00022801"/>
    </source>
</evidence>
<dbReference type="PANTHER" id="PTHR10046">
    <property type="entry name" value="ATP DEPENDENT LON PROTEASE FAMILY MEMBER"/>
    <property type="match status" value="1"/>
</dbReference>
<dbReference type="Gene3D" id="1.10.8.60">
    <property type="match status" value="1"/>
</dbReference>
<evidence type="ECO:0000256" key="5">
    <source>
        <dbReference type="ARBA" id="ARBA00022840"/>
    </source>
</evidence>
<dbReference type="InterPro" id="IPR003593">
    <property type="entry name" value="AAA+_ATPase"/>
</dbReference>
<dbReference type="Pfam" id="PF00004">
    <property type="entry name" value="AAA"/>
    <property type="match status" value="1"/>
</dbReference>
<organism evidence="7">
    <name type="scientific">viral metagenome</name>
    <dbReference type="NCBI Taxonomy" id="1070528"/>
    <lineage>
        <taxon>unclassified sequences</taxon>
        <taxon>metagenomes</taxon>
        <taxon>organismal metagenomes</taxon>
    </lineage>
</organism>
<dbReference type="GO" id="GO:0016887">
    <property type="term" value="F:ATP hydrolysis activity"/>
    <property type="evidence" value="ECO:0007669"/>
    <property type="project" value="InterPro"/>
</dbReference>
<evidence type="ECO:0000256" key="2">
    <source>
        <dbReference type="ARBA" id="ARBA00022741"/>
    </source>
</evidence>
<evidence type="ECO:0000313" key="7">
    <source>
        <dbReference type="EMBL" id="QHT96466.1"/>
    </source>
</evidence>
<dbReference type="SMART" id="SM00382">
    <property type="entry name" value="AAA"/>
    <property type="match status" value="1"/>
</dbReference>
<dbReference type="EMBL" id="MN740257">
    <property type="protein sequence ID" value="QHT96466.1"/>
    <property type="molecule type" value="Genomic_DNA"/>
</dbReference>
<dbReference type="InterPro" id="IPR008268">
    <property type="entry name" value="Peptidase_S16_AS"/>
</dbReference>
<dbReference type="SUPFAM" id="SSF52540">
    <property type="entry name" value="P-loop containing nucleoside triphosphate hydrolases"/>
    <property type="match status" value="1"/>
</dbReference>
<protein>
    <recommendedName>
        <fullName evidence="6">Lon proteolytic domain-containing protein</fullName>
    </recommendedName>
</protein>
<accession>A0A6C0IVN6</accession>
<keyword evidence="3" id="KW-0378">Hydrolase</keyword>
<dbReference type="GO" id="GO:0004176">
    <property type="term" value="F:ATP-dependent peptidase activity"/>
    <property type="evidence" value="ECO:0007669"/>
    <property type="project" value="InterPro"/>
</dbReference>
<dbReference type="InterPro" id="IPR020568">
    <property type="entry name" value="Ribosomal_Su5_D2-typ_SF"/>
</dbReference>
<dbReference type="SUPFAM" id="SSF54211">
    <property type="entry name" value="Ribosomal protein S5 domain 2-like"/>
    <property type="match status" value="1"/>
</dbReference>
<dbReference type="InterPro" id="IPR008269">
    <property type="entry name" value="Lon_proteolytic"/>
</dbReference>
<reference evidence="7" key="1">
    <citation type="journal article" date="2020" name="Nature">
        <title>Giant virus diversity and host interactions through global metagenomics.</title>
        <authorList>
            <person name="Schulz F."/>
            <person name="Roux S."/>
            <person name="Paez-Espino D."/>
            <person name="Jungbluth S."/>
            <person name="Walsh D.A."/>
            <person name="Denef V.J."/>
            <person name="McMahon K.D."/>
            <person name="Konstantinidis K.T."/>
            <person name="Eloe-Fadrosh E.A."/>
            <person name="Kyrpides N.C."/>
            <person name="Woyke T."/>
        </authorList>
    </citation>
    <scope>NUCLEOTIDE SEQUENCE</scope>
    <source>
        <strain evidence="7">GVMAG-M-3300024302-11</strain>
    </source>
</reference>
<dbReference type="GO" id="GO:0004252">
    <property type="term" value="F:serine-type endopeptidase activity"/>
    <property type="evidence" value="ECO:0007669"/>
    <property type="project" value="InterPro"/>
</dbReference>
<evidence type="ECO:0000256" key="1">
    <source>
        <dbReference type="ARBA" id="ARBA00022670"/>
    </source>
</evidence>
<dbReference type="GO" id="GO:0005524">
    <property type="term" value="F:ATP binding"/>
    <property type="evidence" value="ECO:0007669"/>
    <property type="project" value="UniProtKB-KW"/>
</dbReference>
<dbReference type="PRINTS" id="PR00830">
    <property type="entry name" value="ENDOLAPTASE"/>
</dbReference>
<dbReference type="AlphaFoldDB" id="A0A6C0IVN6"/>
<dbReference type="InterPro" id="IPR027065">
    <property type="entry name" value="Lon_Prtase"/>
</dbReference>
<dbReference type="PROSITE" id="PS51786">
    <property type="entry name" value="LON_PROTEOLYTIC"/>
    <property type="match status" value="1"/>
</dbReference>
<sequence length="1016" mass="114859">MTEINNINSQLRFYQDSLMSMLSNLVSCNKINIYAGTNTSFMIILDELKEINDILRTVPNKVSYATLKDHSLKEINLVLFKVYNLLIKFSNHISFENFNYILELFGGKNWVNNFEEKELETLLFLSRFFKPICVWDSEDHKDSIPFSNKTEPKKKNAIMAKDLLESLLGGASNKTSSIIVGDNSMPAFLKSINELIQTSPKKGRDRDNNFNNIECIGILDRKNIMITKNSKSASLFEDKFGACVYMKIGIKFIVVQGIFKDDVLNISRNIEFIDTKYKDHQTAMSYNLYDVPRQFKSNYLKIINLRDVVACTSNELCDDLKKKFYDFKVIQGKPLLSLINEFLLASKYRKVDILTLLLMSNDDDQKLAYVLYDVLKSKDKKNVAGEIYESLHYSIRELLENSQKMVEDDDEKLEKLSTSDIPYERRIALLKAEEDVKVKALEKLKSMKNNFQGDNKAQSWLDGLLKLPFGTFSKNEVLDFKGEFTTKLKLQYPDENFYSDVQITNFLEKNKEQESKLYEAWTTYLVDRTSYLRTVRSKLDDAVYGHKEAKTQLERIFAQWINGESNGAVIGLQGPPGTGKTSLAKNGLSKCLLDKNGEGRPFAFLPIGGSVNGSTLVGHNFTYVGSTWGRIADILISSKCMNPIIFIDEIDKVSATEHGREIISILTHLTDGTQNDEFEDKYFAGIKLDLSKALIVFSFNDVSLIDPILRDRITIIETNPLTIPEKIHIIKHYMLPEILKEVGLSSDELILSEDMIKYLVETFTNEAGVRKIKEKIQEIVRDINLNRFHDGDKYEIPFIVTKEYIELLFENKPKVRVKKTAAEPSVGLVNGLYATTSGIGGLTVIQVMKYPADKMLELDMTGKQGEVMRESVNYAKKLAFSLLSDEAKQKIIDDGQNKKAFGLHIHTPEAATPKDGPSAGAAMTLAIYSVLSGRKINNKIAMTGEIDLCGSVTAIGGVDAKLNGAKRSGVTKALIPKENEEDLNKLRRDGLSPEDDTFEVVLIDHISQVLEHALVD</sequence>
<dbReference type="Gene3D" id="3.30.230.10">
    <property type="match status" value="1"/>
</dbReference>
<feature type="domain" description="Lon proteolytic" evidence="6">
    <location>
        <begin position="823"/>
        <end position="1016"/>
    </location>
</feature>
<dbReference type="InterPro" id="IPR054594">
    <property type="entry name" value="Lon_lid"/>
</dbReference>
<dbReference type="Pfam" id="PF05362">
    <property type="entry name" value="Lon_C"/>
    <property type="match status" value="1"/>
</dbReference>
<proteinExistence type="predicted"/>
<dbReference type="Gene3D" id="3.40.50.300">
    <property type="entry name" value="P-loop containing nucleotide triphosphate hydrolases"/>
    <property type="match status" value="1"/>
</dbReference>
<keyword evidence="1" id="KW-0645">Protease</keyword>
<dbReference type="InterPro" id="IPR003959">
    <property type="entry name" value="ATPase_AAA_core"/>
</dbReference>
<keyword evidence="2" id="KW-0547">Nucleotide-binding</keyword>
<dbReference type="GO" id="GO:0006508">
    <property type="term" value="P:proteolysis"/>
    <property type="evidence" value="ECO:0007669"/>
    <property type="project" value="UniProtKB-KW"/>
</dbReference>
<dbReference type="GO" id="GO:0030163">
    <property type="term" value="P:protein catabolic process"/>
    <property type="evidence" value="ECO:0007669"/>
    <property type="project" value="InterPro"/>
</dbReference>
<evidence type="ECO:0000259" key="6">
    <source>
        <dbReference type="PROSITE" id="PS51786"/>
    </source>
</evidence>
<evidence type="ECO:0000256" key="4">
    <source>
        <dbReference type="ARBA" id="ARBA00022825"/>
    </source>
</evidence>
<dbReference type="InterPro" id="IPR014721">
    <property type="entry name" value="Ribsml_uS5_D2-typ_fold_subgr"/>
</dbReference>
<keyword evidence="4" id="KW-0720">Serine protease</keyword>
<dbReference type="InterPro" id="IPR027417">
    <property type="entry name" value="P-loop_NTPase"/>
</dbReference>